<sequence length="86" mass="9776">MEKREAQVNIIPGSSNHAFQTTTAEDRHSYELHPSRKTYIVETGHNAQQSSSSCFLQPLKCLHKFQDNSIILNSDEQSLGFTRLLN</sequence>
<reference evidence="1" key="1">
    <citation type="submission" date="2022-05" db="EMBL/GenBank/DDBJ databases">
        <title>The Musa troglodytarum L. genome provides insights into the mechanism of non-climacteric behaviour and enrichment of carotenoids.</title>
        <authorList>
            <person name="Wang J."/>
        </authorList>
    </citation>
    <scope>NUCLEOTIDE SEQUENCE</scope>
    <source>
        <tissue evidence="1">Leaf</tissue>
    </source>
</reference>
<dbReference type="AlphaFoldDB" id="A0A9E7EZ83"/>
<keyword evidence="2" id="KW-1185">Reference proteome</keyword>
<proteinExistence type="predicted"/>
<dbReference type="EMBL" id="CP097504">
    <property type="protein sequence ID" value="URD85505.1"/>
    <property type="molecule type" value="Genomic_DNA"/>
</dbReference>
<protein>
    <submittedName>
        <fullName evidence="1">Uncharacterized protein</fullName>
    </submittedName>
</protein>
<gene>
    <name evidence="1" type="ORF">MUK42_19143</name>
</gene>
<dbReference type="Proteomes" id="UP001055439">
    <property type="component" value="Chromosome 2"/>
</dbReference>
<evidence type="ECO:0000313" key="2">
    <source>
        <dbReference type="Proteomes" id="UP001055439"/>
    </source>
</evidence>
<name>A0A9E7EZ83_9LILI</name>
<organism evidence="1 2">
    <name type="scientific">Musa troglodytarum</name>
    <name type="common">fe'i banana</name>
    <dbReference type="NCBI Taxonomy" id="320322"/>
    <lineage>
        <taxon>Eukaryota</taxon>
        <taxon>Viridiplantae</taxon>
        <taxon>Streptophyta</taxon>
        <taxon>Embryophyta</taxon>
        <taxon>Tracheophyta</taxon>
        <taxon>Spermatophyta</taxon>
        <taxon>Magnoliopsida</taxon>
        <taxon>Liliopsida</taxon>
        <taxon>Zingiberales</taxon>
        <taxon>Musaceae</taxon>
        <taxon>Musa</taxon>
    </lineage>
</organism>
<evidence type="ECO:0000313" key="1">
    <source>
        <dbReference type="EMBL" id="URD85505.1"/>
    </source>
</evidence>
<accession>A0A9E7EZ83</accession>